<dbReference type="GO" id="GO:0046872">
    <property type="term" value="F:metal ion binding"/>
    <property type="evidence" value="ECO:0007669"/>
    <property type="project" value="UniProtKB-KW"/>
</dbReference>
<dbReference type="EMBL" id="JNHM01000002">
    <property type="protein sequence ID" value="KDS56807.1"/>
    <property type="molecule type" value="Genomic_DNA"/>
</dbReference>
<protein>
    <submittedName>
        <fullName evidence="6">NUDIX domain protein</fullName>
    </submittedName>
</protein>
<dbReference type="PANTHER" id="PTHR42904:SF12">
    <property type="entry name" value="ADP-RIBOSE PYROPHOSPHATASE-RELATED"/>
    <property type="match status" value="1"/>
</dbReference>
<comment type="caution">
    <text evidence="6">The sequence shown here is derived from an EMBL/GenBank/DDBJ whole genome shotgun (WGS) entry which is preliminary data.</text>
</comment>
<evidence type="ECO:0000256" key="1">
    <source>
        <dbReference type="ARBA" id="ARBA00001946"/>
    </source>
</evidence>
<dbReference type="PROSITE" id="PS51462">
    <property type="entry name" value="NUDIX"/>
    <property type="match status" value="1"/>
</dbReference>
<dbReference type="AlphaFoldDB" id="A0A069SNY4"/>
<dbReference type="GO" id="GO:0006742">
    <property type="term" value="P:NADP+ catabolic process"/>
    <property type="evidence" value="ECO:0007669"/>
    <property type="project" value="TreeGrafter"/>
</dbReference>
<evidence type="ECO:0000256" key="4">
    <source>
        <dbReference type="ARBA" id="ARBA00022842"/>
    </source>
</evidence>
<dbReference type="PROSITE" id="PS00893">
    <property type="entry name" value="NUDIX_BOX"/>
    <property type="match status" value="1"/>
</dbReference>
<dbReference type="CDD" id="cd04681">
    <property type="entry name" value="NUDIX_Hydrolase"/>
    <property type="match status" value="1"/>
</dbReference>
<keyword evidence="4" id="KW-0460">Magnesium</keyword>
<dbReference type="Proteomes" id="UP000027661">
    <property type="component" value="Unassembled WGS sequence"/>
</dbReference>
<evidence type="ECO:0000313" key="7">
    <source>
        <dbReference type="Proteomes" id="UP000027661"/>
    </source>
</evidence>
<dbReference type="GO" id="GO:0005829">
    <property type="term" value="C:cytosol"/>
    <property type="evidence" value="ECO:0007669"/>
    <property type="project" value="TreeGrafter"/>
</dbReference>
<dbReference type="Pfam" id="PF00293">
    <property type="entry name" value="NUDIX"/>
    <property type="match status" value="1"/>
</dbReference>
<dbReference type="InterPro" id="IPR050241">
    <property type="entry name" value="NAD-cap_RNA_hydrolase_NudC"/>
</dbReference>
<dbReference type="PATRIC" id="fig|1339352.3.peg.39"/>
<name>A0A069SNY4_PHOVU</name>
<keyword evidence="3" id="KW-0378">Hydrolase</keyword>
<gene>
    <name evidence="6" type="ORF">M099_0041</name>
</gene>
<evidence type="ECO:0000256" key="3">
    <source>
        <dbReference type="ARBA" id="ARBA00022801"/>
    </source>
</evidence>
<dbReference type="RefSeq" id="WP_022508618.1">
    <property type="nucleotide sequence ID" value="NZ_JNHM01000002.1"/>
</dbReference>
<evidence type="ECO:0000259" key="5">
    <source>
        <dbReference type="PROSITE" id="PS51462"/>
    </source>
</evidence>
<keyword evidence="2" id="KW-0479">Metal-binding</keyword>
<dbReference type="Gene3D" id="3.90.79.10">
    <property type="entry name" value="Nucleoside Triphosphate Pyrophosphohydrolase"/>
    <property type="match status" value="1"/>
</dbReference>
<accession>A0A069SNY4</accession>
<proteinExistence type="predicted"/>
<feature type="domain" description="Nudix hydrolase" evidence="5">
    <location>
        <begin position="38"/>
        <end position="174"/>
    </location>
</feature>
<dbReference type="InterPro" id="IPR000086">
    <property type="entry name" value="NUDIX_hydrolase_dom"/>
</dbReference>
<reference evidence="6 7" key="1">
    <citation type="submission" date="2014-04" db="EMBL/GenBank/DDBJ databases">
        <authorList>
            <person name="Sears C."/>
            <person name="Carroll K."/>
            <person name="Sack B.R."/>
            <person name="Qadri F."/>
            <person name="Myers L.L."/>
            <person name="Chung G.-T."/>
            <person name="Escheverria P."/>
            <person name="Fraser C.M."/>
            <person name="Sadzewicz L."/>
            <person name="Shefchek K.A."/>
            <person name="Tallon L."/>
            <person name="Das S.P."/>
            <person name="Daugherty S."/>
            <person name="Mongodin E.F."/>
        </authorList>
    </citation>
    <scope>NUCLEOTIDE SEQUENCE [LARGE SCALE GENOMIC DNA]</scope>
    <source>
        <strain evidence="6 7">3975 RP4</strain>
    </source>
</reference>
<dbReference type="GO" id="GO:0019677">
    <property type="term" value="P:NAD+ catabolic process"/>
    <property type="evidence" value="ECO:0007669"/>
    <property type="project" value="TreeGrafter"/>
</dbReference>
<dbReference type="GO" id="GO:0035529">
    <property type="term" value="F:NADH pyrophosphatase activity"/>
    <property type="evidence" value="ECO:0007669"/>
    <property type="project" value="TreeGrafter"/>
</dbReference>
<evidence type="ECO:0000313" key="6">
    <source>
        <dbReference type="EMBL" id="KDS56807.1"/>
    </source>
</evidence>
<dbReference type="SUPFAM" id="SSF55811">
    <property type="entry name" value="Nudix"/>
    <property type="match status" value="1"/>
</dbReference>
<dbReference type="InterPro" id="IPR015797">
    <property type="entry name" value="NUDIX_hydrolase-like_dom_sf"/>
</dbReference>
<dbReference type="PANTHER" id="PTHR42904">
    <property type="entry name" value="NUDIX HYDROLASE, NUDC SUBFAMILY"/>
    <property type="match status" value="1"/>
</dbReference>
<organism evidence="6 7">
    <name type="scientific">Phocaeicola vulgatus str. 3975 RP4</name>
    <dbReference type="NCBI Taxonomy" id="1339352"/>
    <lineage>
        <taxon>Bacteria</taxon>
        <taxon>Pseudomonadati</taxon>
        <taxon>Bacteroidota</taxon>
        <taxon>Bacteroidia</taxon>
        <taxon>Bacteroidales</taxon>
        <taxon>Bacteroidaceae</taxon>
        <taxon>Phocaeicola</taxon>
    </lineage>
</organism>
<comment type="cofactor">
    <cofactor evidence="1">
        <name>Mg(2+)</name>
        <dbReference type="ChEBI" id="CHEBI:18420"/>
    </cofactor>
</comment>
<sequence length="174" mass="19814">MHPLELFKYCPKCGSPHFEVNNEKSKRCADCGFVYYFNSSAATVAFILNDKNELLVCRRGKEPAKGTLDLSGGFIDMHETGEEGVAREVLEETGLQVEEAVYQFSLPNTYLYSGFLVHTLDLFFLCKVKDTSRIKAMDDVAESFWLPLNEVNPEEFGLDSVREGVRRFLKEHKL</sequence>
<dbReference type="InterPro" id="IPR020084">
    <property type="entry name" value="NUDIX_hydrolase_CS"/>
</dbReference>
<evidence type="ECO:0000256" key="2">
    <source>
        <dbReference type="ARBA" id="ARBA00022723"/>
    </source>
</evidence>